<evidence type="ECO:0000313" key="3">
    <source>
        <dbReference type="Proteomes" id="UP000054598"/>
    </source>
</evidence>
<evidence type="ECO:0000256" key="1">
    <source>
        <dbReference type="ARBA" id="ARBA00022649"/>
    </source>
</evidence>
<dbReference type="SUPFAM" id="SSF143011">
    <property type="entry name" value="RelE-like"/>
    <property type="match status" value="1"/>
</dbReference>
<organism evidence="2 3">
    <name type="scientific">Methanoculleus marisnigri</name>
    <dbReference type="NCBI Taxonomy" id="2198"/>
    <lineage>
        <taxon>Archaea</taxon>
        <taxon>Methanobacteriati</taxon>
        <taxon>Methanobacteriota</taxon>
        <taxon>Stenosarchaea group</taxon>
        <taxon>Methanomicrobia</taxon>
        <taxon>Methanomicrobiales</taxon>
        <taxon>Methanomicrobiaceae</taxon>
        <taxon>Methanoculleus</taxon>
    </lineage>
</organism>
<comment type="caution">
    <text evidence="2">The sequence shown here is derived from an EMBL/GenBank/DDBJ whole genome shotgun (WGS) entry which is preliminary data.</text>
</comment>
<dbReference type="Pfam" id="PF05016">
    <property type="entry name" value="ParE_toxin"/>
    <property type="match status" value="1"/>
</dbReference>
<name>A0A101IND9_9EURY</name>
<dbReference type="PATRIC" id="fig|2198.3.peg.207"/>
<accession>A0A101IND9</accession>
<proteinExistence type="predicted"/>
<dbReference type="Gene3D" id="3.30.2310.20">
    <property type="entry name" value="RelE-like"/>
    <property type="match status" value="1"/>
</dbReference>
<dbReference type="EMBL" id="LGHE01000331">
    <property type="protein sequence ID" value="KUK98429.1"/>
    <property type="molecule type" value="Genomic_DNA"/>
</dbReference>
<protein>
    <recommendedName>
        <fullName evidence="4">Plasmid stabilization system</fullName>
    </recommendedName>
</protein>
<sequence>MVTVAYGASFERMIKKIRDGRVKNRVKQQILKIVNDPKIGKPMRYGRKQTREVYIPPFRLSYCYDEQRDLLIVLDLYHKDEQ</sequence>
<evidence type="ECO:0000313" key="2">
    <source>
        <dbReference type="EMBL" id="KUK98429.1"/>
    </source>
</evidence>
<dbReference type="Proteomes" id="UP000054598">
    <property type="component" value="Unassembled WGS sequence"/>
</dbReference>
<keyword evidence="1" id="KW-1277">Toxin-antitoxin system</keyword>
<dbReference type="InterPro" id="IPR035093">
    <property type="entry name" value="RelE/ParE_toxin_dom_sf"/>
</dbReference>
<reference evidence="3" key="1">
    <citation type="journal article" date="2015" name="MBio">
        <title>Genome-Resolved Metagenomic Analysis Reveals Roles for Candidate Phyla and Other Microbial Community Members in Biogeochemical Transformations in Oil Reservoirs.</title>
        <authorList>
            <person name="Hu P."/>
            <person name="Tom L."/>
            <person name="Singh A."/>
            <person name="Thomas B.C."/>
            <person name="Baker B.J."/>
            <person name="Piceno Y.M."/>
            <person name="Andersen G.L."/>
            <person name="Banfield J.F."/>
        </authorList>
    </citation>
    <scope>NUCLEOTIDE SEQUENCE [LARGE SCALE GENOMIC DNA]</scope>
</reference>
<dbReference type="InterPro" id="IPR007712">
    <property type="entry name" value="RelE/ParE_toxin"/>
</dbReference>
<dbReference type="AlphaFoldDB" id="A0A101IND9"/>
<gene>
    <name evidence="2" type="ORF">XE10_2065</name>
</gene>
<evidence type="ECO:0008006" key="4">
    <source>
        <dbReference type="Google" id="ProtNLM"/>
    </source>
</evidence>